<keyword evidence="1" id="KW-1133">Transmembrane helix</keyword>
<protein>
    <submittedName>
        <fullName evidence="2">Uncharacterized protein</fullName>
    </submittedName>
</protein>
<dbReference type="AlphaFoldDB" id="A0ABD6CUZ9"/>
<proteinExistence type="predicted"/>
<keyword evidence="1" id="KW-0812">Transmembrane</keyword>
<feature type="transmembrane region" description="Helical" evidence="1">
    <location>
        <begin position="12"/>
        <end position="30"/>
    </location>
</feature>
<comment type="caution">
    <text evidence="2">The sequence shown here is derived from an EMBL/GenBank/DDBJ whole genome shotgun (WGS) entry which is preliminary data.</text>
</comment>
<gene>
    <name evidence="2" type="ORF">ACFSBX_19340</name>
</gene>
<keyword evidence="1" id="KW-0472">Membrane</keyword>
<evidence type="ECO:0000313" key="2">
    <source>
        <dbReference type="EMBL" id="MFD1601091.1"/>
    </source>
</evidence>
<name>A0ABD6CUZ9_9EURY</name>
<feature type="transmembrane region" description="Helical" evidence="1">
    <location>
        <begin position="62"/>
        <end position="86"/>
    </location>
</feature>
<evidence type="ECO:0000256" key="1">
    <source>
        <dbReference type="SAM" id="Phobius"/>
    </source>
</evidence>
<evidence type="ECO:0000313" key="3">
    <source>
        <dbReference type="Proteomes" id="UP001597085"/>
    </source>
</evidence>
<accession>A0ABD6CUZ9</accession>
<dbReference type="Proteomes" id="UP001597085">
    <property type="component" value="Unassembled WGS sequence"/>
</dbReference>
<dbReference type="EMBL" id="JBHUDK010000035">
    <property type="protein sequence ID" value="MFD1601091.1"/>
    <property type="molecule type" value="Genomic_DNA"/>
</dbReference>
<dbReference type="RefSeq" id="WP_256422100.1">
    <property type="nucleotide sequence ID" value="NZ_JANHDI010000010.1"/>
</dbReference>
<organism evidence="2 3">
    <name type="scientific">Halobellus rarus</name>
    <dbReference type="NCBI Taxonomy" id="1126237"/>
    <lineage>
        <taxon>Archaea</taxon>
        <taxon>Methanobacteriati</taxon>
        <taxon>Methanobacteriota</taxon>
        <taxon>Stenosarchaea group</taxon>
        <taxon>Halobacteria</taxon>
        <taxon>Halobacteriales</taxon>
        <taxon>Haloferacaceae</taxon>
        <taxon>Halobellus</taxon>
    </lineage>
</organism>
<keyword evidence="3" id="KW-1185">Reference proteome</keyword>
<reference evidence="2 3" key="1">
    <citation type="journal article" date="2019" name="Int. J. Syst. Evol. Microbiol.">
        <title>The Global Catalogue of Microorganisms (GCM) 10K type strain sequencing project: providing services to taxonomists for standard genome sequencing and annotation.</title>
        <authorList>
            <consortium name="The Broad Institute Genomics Platform"/>
            <consortium name="The Broad Institute Genome Sequencing Center for Infectious Disease"/>
            <person name="Wu L."/>
            <person name="Ma J."/>
        </authorList>
    </citation>
    <scope>NUCLEOTIDE SEQUENCE [LARGE SCALE GENOMIC DNA]</scope>
    <source>
        <strain evidence="2 3">CGMCC 1.12121</strain>
    </source>
</reference>
<sequence>MSLDQEYGDRFLGNIEGVAVALLAGAFSIMGESLAEVSESTGSITADGSITTLLFVLQNYPLIISLAGLAIVTLSAGLFGILGFVFEAAGTSVFLSNPIAGLVMFAIGAGIIVIGARLWSWISFIEWLLSNRRSSSGRHRRF</sequence>
<feature type="transmembrane region" description="Helical" evidence="1">
    <location>
        <begin position="98"/>
        <end position="122"/>
    </location>
</feature>